<feature type="domain" description="DALR anticodon binding" evidence="11">
    <location>
        <begin position="122"/>
        <end position="237"/>
    </location>
</feature>
<dbReference type="InterPro" id="IPR001278">
    <property type="entry name" value="Arg-tRNA-ligase"/>
</dbReference>
<reference evidence="12 13" key="1">
    <citation type="submission" date="2015-10" db="EMBL/GenBank/DDBJ databases">
        <title>Metagenome-Assembled Genomes uncover a global brackish microbiome.</title>
        <authorList>
            <person name="Hugerth L.W."/>
            <person name="Larsson J."/>
            <person name="Alneberg J."/>
            <person name="Lindh M.V."/>
            <person name="Legrand C."/>
            <person name="Pinhassi J."/>
            <person name="Andersson A.F."/>
        </authorList>
    </citation>
    <scope>NUCLEOTIDE SEQUENCE [LARGE SCALE GENOMIC DNA]</scope>
    <source>
        <strain evidence="12">BACL9 MAG-120924-bin69</strain>
    </source>
</reference>
<dbReference type="GO" id="GO:0005524">
    <property type="term" value="F:ATP binding"/>
    <property type="evidence" value="ECO:0007669"/>
    <property type="project" value="UniProtKB-KW"/>
</dbReference>
<comment type="similarity">
    <text evidence="1 10">Belongs to the class-I aminoacyl-tRNA synthetase family.</text>
</comment>
<proteinExistence type="inferred from homology"/>
<dbReference type="InterPro" id="IPR014729">
    <property type="entry name" value="Rossmann-like_a/b/a_fold"/>
</dbReference>
<organism evidence="12 13">
    <name type="scientific">Verrucomicrobia subdivision 6 bacterium BACL9 MAG-120924-bin69</name>
    <dbReference type="NCBI Taxonomy" id="1655635"/>
    <lineage>
        <taxon>Bacteria</taxon>
        <taxon>Pseudomonadati</taxon>
        <taxon>Verrucomicrobiota</taxon>
        <taxon>Verrucomicrobiia</taxon>
        <taxon>Verrucomicrobiales</taxon>
        <taxon>Verrucomicrobia subdivision 6</taxon>
    </lineage>
</organism>
<keyword evidence="4 10" id="KW-0436">Ligase</keyword>
<dbReference type="GO" id="GO:0004814">
    <property type="term" value="F:arginine-tRNA ligase activity"/>
    <property type="evidence" value="ECO:0007669"/>
    <property type="project" value="UniProtKB-EC"/>
</dbReference>
<gene>
    <name evidence="12" type="ORF">ABS33_07160</name>
</gene>
<evidence type="ECO:0000256" key="2">
    <source>
        <dbReference type="ARBA" id="ARBA00012837"/>
    </source>
</evidence>
<evidence type="ECO:0000256" key="1">
    <source>
        <dbReference type="ARBA" id="ARBA00005594"/>
    </source>
</evidence>
<dbReference type="PANTHER" id="PTHR11956">
    <property type="entry name" value="ARGINYL-TRNA SYNTHETASE"/>
    <property type="match status" value="1"/>
</dbReference>
<evidence type="ECO:0000256" key="7">
    <source>
        <dbReference type="ARBA" id="ARBA00022917"/>
    </source>
</evidence>
<dbReference type="EC" id="6.1.1.19" evidence="2"/>
<keyword evidence="6 10" id="KW-0067">ATP-binding</keyword>
<dbReference type="Proteomes" id="UP000051220">
    <property type="component" value="Unassembled WGS sequence"/>
</dbReference>
<name>A0A0R2X871_9BACT</name>
<evidence type="ECO:0000256" key="10">
    <source>
        <dbReference type="RuleBase" id="RU363038"/>
    </source>
</evidence>
<keyword evidence="7 10" id="KW-0648">Protein biosynthesis</keyword>
<dbReference type="FunFam" id="1.10.730.10:FF:000006">
    <property type="entry name" value="Arginyl-tRNA synthetase 2, mitochondrial"/>
    <property type="match status" value="1"/>
</dbReference>
<dbReference type="PANTHER" id="PTHR11956:SF5">
    <property type="entry name" value="ARGININE--TRNA LIGASE, CYTOPLASMIC"/>
    <property type="match status" value="1"/>
</dbReference>
<evidence type="ECO:0000313" key="12">
    <source>
        <dbReference type="EMBL" id="KRP32119.1"/>
    </source>
</evidence>
<keyword evidence="8 10" id="KW-0030">Aminoacyl-tRNA synthetase</keyword>
<accession>A0A0R2X871</accession>
<sequence>MTDGRQQLHFRWLFDTAKRWGKQIPLEHVWFGTILGPDRKPLKSRDGTPIKLVDLLEEAKDRAKKILLEKRPDLTGTSLEAKAELLGIASLKYADQMPGRNLDYVFTWEKLLAFDGNTAPYILNAYVRSRSILRKAGVTTPPHHPTLLEEAAEEELSRQLLRFADVVELAAHDRRPHHLCGYLFETAGMFHRFFEACPVLQAKTPALQQSRLTLTGITGDVLREGLELLGIPTLEEM</sequence>
<evidence type="ECO:0000256" key="8">
    <source>
        <dbReference type="ARBA" id="ARBA00023146"/>
    </source>
</evidence>
<dbReference type="Gene3D" id="3.40.50.620">
    <property type="entry name" value="HUPs"/>
    <property type="match status" value="1"/>
</dbReference>
<evidence type="ECO:0000313" key="13">
    <source>
        <dbReference type="Proteomes" id="UP000051220"/>
    </source>
</evidence>
<comment type="catalytic activity">
    <reaction evidence="9">
        <text>tRNA(Arg) + L-arginine + ATP = L-arginyl-tRNA(Arg) + AMP + diphosphate</text>
        <dbReference type="Rhea" id="RHEA:20301"/>
        <dbReference type="Rhea" id="RHEA-COMP:9658"/>
        <dbReference type="Rhea" id="RHEA-COMP:9673"/>
        <dbReference type="ChEBI" id="CHEBI:30616"/>
        <dbReference type="ChEBI" id="CHEBI:32682"/>
        <dbReference type="ChEBI" id="CHEBI:33019"/>
        <dbReference type="ChEBI" id="CHEBI:78442"/>
        <dbReference type="ChEBI" id="CHEBI:78513"/>
        <dbReference type="ChEBI" id="CHEBI:456215"/>
        <dbReference type="EC" id="6.1.1.19"/>
    </reaction>
</comment>
<dbReference type="Pfam" id="PF00750">
    <property type="entry name" value="tRNA-synt_1d"/>
    <property type="match status" value="1"/>
</dbReference>
<evidence type="ECO:0000256" key="3">
    <source>
        <dbReference type="ARBA" id="ARBA00020262"/>
    </source>
</evidence>
<dbReference type="SUPFAM" id="SSF52374">
    <property type="entry name" value="Nucleotidylyl transferase"/>
    <property type="match status" value="1"/>
</dbReference>
<dbReference type="AlphaFoldDB" id="A0A0R2X871"/>
<dbReference type="GO" id="GO:0006420">
    <property type="term" value="P:arginyl-tRNA aminoacylation"/>
    <property type="evidence" value="ECO:0007669"/>
    <property type="project" value="InterPro"/>
</dbReference>
<dbReference type="InterPro" id="IPR008909">
    <property type="entry name" value="DALR_anticod-bd"/>
</dbReference>
<protein>
    <recommendedName>
        <fullName evidence="3">Arginine--tRNA ligase</fullName>
        <ecNumber evidence="2">6.1.1.19</ecNumber>
    </recommendedName>
</protein>
<dbReference type="Gene3D" id="1.10.730.10">
    <property type="entry name" value="Isoleucyl-tRNA Synthetase, Domain 1"/>
    <property type="match status" value="1"/>
</dbReference>
<evidence type="ECO:0000259" key="11">
    <source>
        <dbReference type="SMART" id="SM00836"/>
    </source>
</evidence>
<dbReference type="SUPFAM" id="SSF47323">
    <property type="entry name" value="Anticodon-binding domain of a subclass of class I aminoacyl-tRNA synthetases"/>
    <property type="match status" value="1"/>
</dbReference>
<dbReference type="InterPro" id="IPR009080">
    <property type="entry name" value="tRNAsynth_Ia_anticodon-bd"/>
</dbReference>
<evidence type="ECO:0000256" key="6">
    <source>
        <dbReference type="ARBA" id="ARBA00022840"/>
    </source>
</evidence>
<evidence type="ECO:0000256" key="9">
    <source>
        <dbReference type="ARBA" id="ARBA00049339"/>
    </source>
</evidence>
<dbReference type="InterPro" id="IPR035684">
    <property type="entry name" value="ArgRS_core"/>
</dbReference>
<keyword evidence="5 10" id="KW-0547">Nucleotide-binding</keyword>
<dbReference type="Pfam" id="PF05746">
    <property type="entry name" value="DALR_1"/>
    <property type="match status" value="1"/>
</dbReference>
<dbReference type="SMART" id="SM00836">
    <property type="entry name" value="DALR_1"/>
    <property type="match status" value="1"/>
</dbReference>
<evidence type="ECO:0000256" key="5">
    <source>
        <dbReference type="ARBA" id="ARBA00022741"/>
    </source>
</evidence>
<comment type="caution">
    <text evidence="12">The sequence shown here is derived from an EMBL/GenBank/DDBJ whole genome shotgun (WGS) entry which is preliminary data.</text>
</comment>
<dbReference type="EMBL" id="LIDN01000313">
    <property type="protein sequence ID" value="KRP32119.1"/>
    <property type="molecule type" value="Genomic_DNA"/>
</dbReference>
<evidence type="ECO:0000256" key="4">
    <source>
        <dbReference type="ARBA" id="ARBA00022598"/>
    </source>
</evidence>